<dbReference type="GO" id="GO:0006189">
    <property type="term" value="P:'de novo' IMP biosynthetic process"/>
    <property type="evidence" value="ECO:0007669"/>
    <property type="project" value="TreeGrafter"/>
</dbReference>
<evidence type="ECO:0000256" key="4">
    <source>
        <dbReference type="ARBA" id="ARBA00022755"/>
    </source>
</evidence>
<accession>X1UQP0</accession>
<evidence type="ECO:0000259" key="5">
    <source>
        <dbReference type="Pfam" id="PF00551"/>
    </source>
</evidence>
<protein>
    <recommendedName>
        <fullName evidence="2">phosphoribosylglycinamide formyltransferase 1</fullName>
        <ecNumber evidence="2">2.1.2.2</ecNumber>
    </recommendedName>
</protein>
<dbReference type="EC" id="2.1.2.2" evidence="2"/>
<keyword evidence="4" id="KW-0658">Purine biosynthesis</keyword>
<evidence type="ECO:0000256" key="3">
    <source>
        <dbReference type="ARBA" id="ARBA00022679"/>
    </source>
</evidence>
<dbReference type="InterPro" id="IPR036477">
    <property type="entry name" value="Formyl_transf_N_sf"/>
</dbReference>
<dbReference type="AlphaFoldDB" id="X1UQP0"/>
<dbReference type="InterPro" id="IPR002376">
    <property type="entry name" value="Formyl_transf_N"/>
</dbReference>
<proteinExistence type="predicted"/>
<gene>
    <name evidence="6" type="ORF">S12H4_62568</name>
</gene>
<evidence type="ECO:0000256" key="1">
    <source>
        <dbReference type="ARBA" id="ARBA00005054"/>
    </source>
</evidence>
<comment type="caution">
    <text evidence="6">The sequence shown here is derived from an EMBL/GenBank/DDBJ whole genome shotgun (WGS) entry which is preliminary data.</text>
</comment>
<sequence length="51" mass="5550">MKFPIGVLVSGRGSNLEAILLHIKEGKLNAEVVAVISDREDARALKIAEDY</sequence>
<dbReference type="Gene3D" id="3.40.50.170">
    <property type="entry name" value="Formyl transferase, N-terminal domain"/>
    <property type="match status" value="1"/>
</dbReference>
<dbReference type="GO" id="GO:0004644">
    <property type="term" value="F:phosphoribosylglycinamide formyltransferase activity"/>
    <property type="evidence" value="ECO:0007669"/>
    <property type="project" value="UniProtKB-EC"/>
</dbReference>
<feature type="domain" description="Formyl transferase N-terminal" evidence="5">
    <location>
        <begin position="6"/>
        <end position="49"/>
    </location>
</feature>
<evidence type="ECO:0000256" key="2">
    <source>
        <dbReference type="ARBA" id="ARBA00012254"/>
    </source>
</evidence>
<feature type="non-terminal residue" evidence="6">
    <location>
        <position position="51"/>
    </location>
</feature>
<name>X1UQP0_9ZZZZ</name>
<dbReference type="PANTHER" id="PTHR43369:SF2">
    <property type="entry name" value="PHOSPHORIBOSYLGLYCINAMIDE FORMYLTRANSFERASE"/>
    <property type="match status" value="1"/>
</dbReference>
<comment type="pathway">
    <text evidence="1">Purine metabolism; IMP biosynthesis via de novo pathway; N(2)-formyl-N(1)-(5-phospho-D-ribosyl)glycinamide from N(1)-(5-phospho-D-ribosyl)glycinamide (10-formyl THF route): step 1/1.</text>
</comment>
<dbReference type="PANTHER" id="PTHR43369">
    <property type="entry name" value="PHOSPHORIBOSYLGLYCINAMIDE FORMYLTRANSFERASE"/>
    <property type="match status" value="1"/>
</dbReference>
<organism evidence="6">
    <name type="scientific">marine sediment metagenome</name>
    <dbReference type="NCBI Taxonomy" id="412755"/>
    <lineage>
        <taxon>unclassified sequences</taxon>
        <taxon>metagenomes</taxon>
        <taxon>ecological metagenomes</taxon>
    </lineage>
</organism>
<dbReference type="EMBL" id="BARW01042041">
    <property type="protein sequence ID" value="GAJ19809.1"/>
    <property type="molecule type" value="Genomic_DNA"/>
</dbReference>
<dbReference type="SUPFAM" id="SSF53328">
    <property type="entry name" value="Formyltransferase"/>
    <property type="match status" value="1"/>
</dbReference>
<evidence type="ECO:0000313" key="6">
    <source>
        <dbReference type="EMBL" id="GAJ19809.1"/>
    </source>
</evidence>
<dbReference type="GO" id="GO:0005737">
    <property type="term" value="C:cytoplasm"/>
    <property type="evidence" value="ECO:0007669"/>
    <property type="project" value="TreeGrafter"/>
</dbReference>
<keyword evidence="3" id="KW-0808">Transferase</keyword>
<dbReference type="Pfam" id="PF00551">
    <property type="entry name" value="Formyl_trans_N"/>
    <property type="match status" value="1"/>
</dbReference>
<reference evidence="6" key="1">
    <citation type="journal article" date="2014" name="Front. Microbiol.">
        <title>High frequency of phylogenetically diverse reductive dehalogenase-homologous genes in deep subseafloor sedimentary metagenomes.</title>
        <authorList>
            <person name="Kawai M."/>
            <person name="Futagami T."/>
            <person name="Toyoda A."/>
            <person name="Takaki Y."/>
            <person name="Nishi S."/>
            <person name="Hori S."/>
            <person name="Arai W."/>
            <person name="Tsubouchi T."/>
            <person name="Morono Y."/>
            <person name="Uchiyama I."/>
            <person name="Ito T."/>
            <person name="Fujiyama A."/>
            <person name="Inagaki F."/>
            <person name="Takami H."/>
        </authorList>
    </citation>
    <scope>NUCLEOTIDE SEQUENCE</scope>
    <source>
        <strain evidence="6">Expedition CK06-06</strain>
    </source>
</reference>